<sequence length="367" mass="39291">MEAMSMNEAACWTAVVDRDEAAAGRFVYAVRTTGIFCRAGCASRRPRRENVAFYPLPEAARAAGFRACLRCRPDAVESQDERVVLVRRACRLIEAADESPPGLAELGQALGASPFHLQRLMRQFLGLSPKEYADALRIRRFRDDLKAGEGIAGATFGAGFGSSSRVYERAARELGMTPGRYRRGGTGERIAYAAADGPLGQVLAAATDVGVCFVALGDDVERLKADLAAEFPAAELAADDSGLADILAAVIDYLEGRLPHPELPLDLRGTAFQRRVWQELQKIPSGDTASYGEIARRIGQPAAVRAVARACATNPAALVVPCHRVVRGDGTLSGYRWGTDRKASLLKSERERAVAGTGGRRSALSAG</sequence>
<dbReference type="Pfam" id="PF01035">
    <property type="entry name" value="DNA_binding_1"/>
    <property type="match status" value="1"/>
</dbReference>
<comment type="cofactor">
    <cofactor evidence="13">
        <name>Zn(2+)</name>
        <dbReference type="ChEBI" id="CHEBI:29105"/>
    </cofactor>
    <text evidence="13">Binds 1 zinc ion per subunit.</text>
</comment>
<dbReference type="InterPro" id="IPR001497">
    <property type="entry name" value="MethylDNA_cys_MeTrfase_AS"/>
</dbReference>
<name>A0A3N1L0Q5_9PROT</name>
<dbReference type="CDD" id="cd06445">
    <property type="entry name" value="ATase"/>
    <property type="match status" value="1"/>
</dbReference>
<feature type="binding site" evidence="13">
    <location>
        <position position="68"/>
    </location>
    <ligand>
        <name>Zn(2+)</name>
        <dbReference type="ChEBI" id="CHEBI:29105"/>
    </ligand>
</feature>
<evidence type="ECO:0000313" key="15">
    <source>
        <dbReference type="EMBL" id="ROP83095.1"/>
    </source>
</evidence>
<feature type="binding site" evidence="13">
    <location>
        <position position="71"/>
    </location>
    <ligand>
        <name>Zn(2+)</name>
        <dbReference type="ChEBI" id="CHEBI:29105"/>
    </ligand>
</feature>
<dbReference type="InterPro" id="IPR018060">
    <property type="entry name" value="HTH_AraC"/>
</dbReference>
<keyword evidence="8" id="KW-0010">Activator</keyword>
<comment type="caution">
    <text evidence="15">The sequence shown here is derived from an EMBL/GenBank/DDBJ whole genome shotgun (WGS) entry which is preliminary data.</text>
</comment>
<dbReference type="NCBIfam" id="TIGR00589">
    <property type="entry name" value="ogt"/>
    <property type="match status" value="1"/>
</dbReference>
<proteinExistence type="inferred from homology"/>
<evidence type="ECO:0000313" key="16">
    <source>
        <dbReference type="Proteomes" id="UP000278222"/>
    </source>
</evidence>
<dbReference type="Proteomes" id="UP000278222">
    <property type="component" value="Unassembled WGS sequence"/>
</dbReference>
<evidence type="ECO:0000256" key="8">
    <source>
        <dbReference type="ARBA" id="ARBA00023159"/>
    </source>
</evidence>
<dbReference type="PANTHER" id="PTHR10815">
    <property type="entry name" value="METHYLATED-DNA--PROTEIN-CYSTEINE METHYLTRANSFERASE"/>
    <property type="match status" value="1"/>
</dbReference>
<comment type="catalytic activity">
    <reaction evidence="1">
        <text>a 4-O-methyl-thymidine in DNA + L-cysteinyl-[protein] = a thymidine in DNA + S-methyl-L-cysteinyl-[protein]</text>
        <dbReference type="Rhea" id="RHEA:53428"/>
        <dbReference type="Rhea" id="RHEA-COMP:10131"/>
        <dbReference type="Rhea" id="RHEA-COMP:10132"/>
        <dbReference type="Rhea" id="RHEA-COMP:13555"/>
        <dbReference type="Rhea" id="RHEA-COMP:13556"/>
        <dbReference type="ChEBI" id="CHEBI:29950"/>
        <dbReference type="ChEBI" id="CHEBI:82612"/>
        <dbReference type="ChEBI" id="CHEBI:137386"/>
        <dbReference type="ChEBI" id="CHEBI:137387"/>
        <dbReference type="EC" id="2.1.1.63"/>
    </reaction>
</comment>
<keyword evidence="5 15" id="KW-0808">Transferase</keyword>
<keyword evidence="6" id="KW-0227">DNA damage</keyword>
<dbReference type="SUPFAM" id="SSF57884">
    <property type="entry name" value="Ada DNA repair protein, N-terminal domain (N-Ada 10)"/>
    <property type="match status" value="1"/>
</dbReference>
<dbReference type="SMART" id="SM00342">
    <property type="entry name" value="HTH_ARAC"/>
    <property type="match status" value="1"/>
</dbReference>
<dbReference type="AlphaFoldDB" id="A0A3N1L0Q5"/>
<feature type="domain" description="HTH araC/xylS-type" evidence="14">
    <location>
        <begin position="87"/>
        <end position="184"/>
    </location>
</feature>
<keyword evidence="7" id="KW-0805">Transcription regulation</keyword>
<dbReference type="Gene3D" id="1.10.10.10">
    <property type="entry name" value="Winged helix-like DNA-binding domain superfamily/Winged helix DNA-binding domain"/>
    <property type="match status" value="1"/>
</dbReference>
<dbReference type="InterPro" id="IPR035451">
    <property type="entry name" value="Ada-like_dom_sf"/>
</dbReference>
<dbReference type="InterPro" id="IPR004026">
    <property type="entry name" value="Ada_DNA_repair_Zn-bd"/>
</dbReference>
<dbReference type="PROSITE" id="PS01124">
    <property type="entry name" value="HTH_ARAC_FAMILY_2"/>
    <property type="match status" value="1"/>
</dbReference>
<gene>
    <name evidence="15" type="ORF">EDC65_4625</name>
</gene>
<evidence type="ECO:0000256" key="4">
    <source>
        <dbReference type="ARBA" id="ARBA00022603"/>
    </source>
</evidence>
<keyword evidence="10" id="KW-0234">DNA repair</keyword>
<dbReference type="GO" id="GO:0003700">
    <property type="term" value="F:DNA-binding transcription factor activity"/>
    <property type="evidence" value="ECO:0007669"/>
    <property type="project" value="InterPro"/>
</dbReference>
<accession>A0A3N1L0Q5</accession>
<evidence type="ECO:0000256" key="12">
    <source>
        <dbReference type="PIRSR" id="PIRSR000409-1"/>
    </source>
</evidence>
<dbReference type="NCBIfam" id="NF011964">
    <property type="entry name" value="PRK15435.1"/>
    <property type="match status" value="1"/>
</dbReference>
<feature type="binding site" evidence="13">
    <location>
        <position position="41"/>
    </location>
    <ligand>
        <name>Zn(2+)</name>
        <dbReference type="ChEBI" id="CHEBI:29105"/>
    </ligand>
</feature>
<dbReference type="OrthoDB" id="9802228at2"/>
<dbReference type="InterPro" id="IPR036631">
    <property type="entry name" value="MGMT_N_sf"/>
</dbReference>
<dbReference type="SUPFAM" id="SSF46689">
    <property type="entry name" value="Homeodomain-like"/>
    <property type="match status" value="1"/>
</dbReference>
<dbReference type="EC" id="2.1.1.63" evidence="3"/>
<dbReference type="Gene3D" id="3.40.10.10">
    <property type="entry name" value="DNA Methylphosphotriester Repair Domain"/>
    <property type="match status" value="1"/>
</dbReference>
<keyword evidence="13" id="KW-0479">Metal-binding</keyword>
<dbReference type="GO" id="GO:0008270">
    <property type="term" value="F:zinc ion binding"/>
    <property type="evidence" value="ECO:0007669"/>
    <property type="project" value="InterPro"/>
</dbReference>
<keyword evidence="9" id="KW-0804">Transcription</keyword>
<dbReference type="PROSITE" id="PS00374">
    <property type="entry name" value="MGMT"/>
    <property type="match status" value="1"/>
</dbReference>
<dbReference type="GO" id="GO:0043565">
    <property type="term" value="F:sequence-specific DNA binding"/>
    <property type="evidence" value="ECO:0007669"/>
    <property type="project" value="InterPro"/>
</dbReference>
<dbReference type="InterPro" id="IPR014048">
    <property type="entry name" value="MethylDNA_cys_MeTrfase_DNA-bd"/>
</dbReference>
<dbReference type="Gene3D" id="1.10.10.60">
    <property type="entry name" value="Homeodomain-like"/>
    <property type="match status" value="1"/>
</dbReference>
<keyword evidence="13" id="KW-0862">Zinc</keyword>
<organism evidence="15 16">
    <name type="scientific">Stella humosa</name>
    <dbReference type="NCBI Taxonomy" id="94"/>
    <lineage>
        <taxon>Bacteria</taxon>
        <taxon>Pseudomonadati</taxon>
        <taxon>Pseudomonadota</taxon>
        <taxon>Alphaproteobacteria</taxon>
        <taxon>Rhodospirillales</taxon>
        <taxon>Stellaceae</taxon>
        <taxon>Stella</taxon>
    </lineage>
</organism>
<evidence type="ECO:0000256" key="10">
    <source>
        <dbReference type="ARBA" id="ARBA00023204"/>
    </source>
</evidence>
<dbReference type="InterPro" id="IPR009057">
    <property type="entry name" value="Homeodomain-like_sf"/>
</dbReference>
<dbReference type="InterPro" id="IPR036388">
    <property type="entry name" value="WH-like_DNA-bd_sf"/>
</dbReference>
<evidence type="ECO:0000256" key="7">
    <source>
        <dbReference type="ARBA" id="ARBA00023015"/>
    </source>
</evidence>
<feature type="binding site" evidence="13">
    <location>
        <position position="37"/>
    </location>
    <ligand>
        <name>Zn(2+)</name>
        <dbReference type="ChEBI" id="CHEBI:29105"/>
    </ligand>
</feature>
<evidence type="ECO:0000256" key="1">
    <source>
        <dbReference type="ARBA" id="ARBA00001286"/>
    </source>
</evidence>
<feature type="active site" description="Nucleophile; methyl group acceptor from either O6-methylguanine or O4-methylthymine" evidence="12">
    <location>
        <position position="322"/>
    </location>
</feature>
<dbReference type="Pfam" id="PF12833">
    <property type="entry name" value="HTH_18"/>
    <property type="match status" value="1"/>
</dbReference>
<dbReference type="GO" id="GO:0003908">
    <property type="term" value="F:methylated-DNA-[protein]-cysteine S-methyltransferase activity"/>
    <property type="evidence" value="ECO:0007669"/>
    <property type="project" value="UniProtKB-EC"/>
</dbReference>
<evidence type="ECO:0000256" key="2">
    <source>
        <dbReference type="ARBA" id="ARBA00008711"/>
    </source>
</evidence>
<dbReference type="Pfam" id="PF02805">
    <property type="entry name" value="Ada_Zn_binding"/>
    <property type="match status" value="1"/>
</dbReference>
<feature type="active site" description="Nucleophile; methyl group acceptor from methylphosphotriester" evidence="12">
    <location>
        <position position="37"/>
    </location>
</feature>
<reference evidence="15 16" key="1">
    <citation type="submission" date="2018-11" db="EMBL/GenBank/DDBJ databases">
        <title>Genomic Encyclopedia of Type Strains, Phase IV (KMG-IV): sequencing the most valuable type-strain genomes for metagenomic binning, comparative biology and taxonomic classification.</title>
        <authorList>
            <person name="Goeker M."/>
        </authorList>
    </citation>
    <scope>NUCLEOTIDE SEQUENCE [LARGE SCALE GENOMIC DNA]</scope>
    <source>
        <strain evidence="15 16">DSM 5900</strain>
    </source>
</reference>
<comment type="similarity">
    <text evidence="2">Belongs to the MGMT family.</text>
</comment>
<dbReference type="SUPFAM" id="SSF46767">
    <property type="entry name" value="Methylated DNA-protein cysteine methyltransferase, C-terminal domain"/>
    <property type="match status" value="1"/>
</dbReference>
<evidence type="ECO:0000256" key="6">
    <source>
        <dbReference type="ARBA" id="ARBA00022763"/>
    </source>
</evidence>
<keyword evidence="4 15" id="KW-0489">Methyltransferase</keyword>
<dbReference type="FunFam" id="1.10.10.10:FF:000214">
    <property type="entry name" value="Methylated-DNA--protein-cysteine methyltransferase"/>
    <property type="match status" value="1"/>
</dbReference>
<evidence type="ECO:0000256" key="9">
    <source>
        <dbReference type="ARBA" id="ARBA00023163"/>
    </source>
</evidence>
<dbReference type="InterPro" id="IPR016221">
    <property type="entry name" value="Bifunct_regulatory_prot_Ada"/>
</dbReference>
<dbReference type="SUPFAM" id="SSF53155">
    <property type="entry name" value="Methylated DNA-protein cysteine methyltransferase domain"/>
    <property type="match status" value="1"/>
</dbReference>
<evidence type="ECO:0000256" key="5">
    <source>
        <dbReference type="ARBA" id="ARBA00022679"/>
    </source>
</evidence>
<keyword evidence="16" id="KW-1185">Reference proteome</keyword>
<dbReference type="Gene3D" id="3.30.160.70">
    <property type="entry name" value="Methylated DNA-protein cysteine methyltransferase domain"/>
    <property type="match status" value="1"/>
</dbReference>
<dbReference type="InterPro" id="IPR036217">
    <property type="entry name" value="MethylDNA_cys_MeTrfase_DNAb"/>
</dbReference>
<evidence type="ECO:0000256" key="3">
    <source>
        <dbReference type="ARBA" id="ARBA00011918"/>
    </source>
</evidence>
<comment type="catalytic activity">
    <reaction evidence="11">
        <text>a 6-O-methyl-2'-deoxyguanosine in DNA + L-cysteinyl-[protein] = S-methyl-L-cysteinyl-[protein] + a 2'-deoxyguanosine in DNA</text>
        <dbReference type="Rhea" id="RHEA:24000"/>
        <dbReference type="Rhea" id="RHEA-COMP:10131"/>
        <dbReference type="Rhea" id="RHEA-COMP:10132"/>
        <dbReference type="Rhea" id="RHEA-COMP:11367"/>
        <dbReference type="Rhea" id="RHEA-COMP:11368"/>
        <dbReference type="ChEBI" id="CHEBI:29950"/>
        <dbReference type="ChEBI" id="CHEBI:82612"/>
        <dbReference type="ChEBI" id="CHEBI:85445"/>
        <dbReference type="ChEBI" id="CHEBI:85448"/>
        <dbReference type="EC" id="2.1.1.63"/>
    </reaction>
</comment>
<evidence type="ECO:0000256" key="11">
    <source>
        <dbReference type="ARBA" id="ARBA00049348"/>
    </source>
</evidence>
<dbReference type="PANTHER" id="PTHR10815:SF14">
    <property type="entry name" value="BIFUNCTIONAL TRANSCRIPTIONAL ACTIVATOR_DNA REPAIR ENZYME ADA"/>
    <property type="match status" value="1"/>
</dbReference>
<evidence type="ECO:0000256" key="13">
    <source>
        <dbReference type="PIRSR" id="PIRSR000409-3"/>
    </source>
</evidence>
<dbReference type="RefSeq" id="WP_123694055.1">
    <property type="nucleotide sequence ID" value="NZ_AP019700.1"/>
</dbReference>
<dbReference type="PIRSF" id="PIRSF000409">
    <property type="entry name" value="Ada"/>
    <property type="match status" value="1"/>
</dbReference>
<dbReference type="EMBL" id="RJKX01000017">
    <property type="protein sequence ID" value="ROP83095.1"/>
    <property type="molecule type" value="Genomic_DNA"/>
</dbReference>
<evidence type="ECO:0000259" key="14">
    <source>
        <dbReference type="PROSITE" id="PS01124"/>
    </source>
</evidence>
<dbReference type="GO" id="GO:0006281">
    <property type="term" value="P:DNA repair"/>
    <property type="evidence" value="ECO:0007669"/>
    <property type="project" value="UniProtKB-KW"/>
</dbReference>
<protein>
    <recommendedName>
        <fullName evidence="3">methylated-DNA--[protein]-cysteine S-methyltransferase</fullName>
        <ecNumber evidence="3">2.1.1.63</ecNumber>
    </recommendedName>
</protein>
<dbReference type="GO" id="GO:0032259">
    <property type="term" value="P:methylation"/>
    <property type="evidence" value="ECO:0007669"/>
    <property type="project" value="UniProtKB-KW"/>
</dbReference>